<dbReference type="PANTHER" id="PTHR43349:SF35">
    <property type="entry name" value="PHENYLCOUMARAN BENZYLIC ETHER REDUCTASE 1"/>
    <property type="match status" value="1"/>
</dbReference>
<gene>
    <name evidence="6" type="primary">LOC107404007</name>
</gene>
<dbReference type="CDD" id="cd05259">
    <property type="entry name" value="PCBER_SDR_a"/>
    <property type="match status" value="1"/>
</dbReference>
<comment type="similarity">
    <text evidence="1">Belongs to the NmrA-type oxidoreductase family. Isoflavone reductase subfamily.</text>
</comment>
<dbReference type="GO" id="GO:0016491">
    <property type="term" value="F:oxidoreductase activity"/>
    <property type="evidence" value="ECO:0007669"/>
    <property type="project" value="UniProtKB-KW"/>
</dbReference>
<dbReference type="InterPro" id="IPR050608">
    <property type="entry name" value="NmrA-type/Isoflavone_red_sf"/>
</dbReference>
<feature type="domain" description="NmrA-like" evidence="4">
    <location>
        <begin position="4"/>
        <end position="300"/>
    </location>
</feature>
<keyword evidence="5" id="KW-1185">Reference proteome</keyword>
<dbReference type="Gene3D" id="3.90.25.10">
    <property type="entry name" value="UDP-galactose 4-epimerase, domain 1"/>
    <property type="match status" value="1"/>
</dbReference>
<keyword evidence="3" id="KW-0560">Oxidoreductase</keyword>
<evidence type="ECO:0000256" key="2">
    <source>
        <dbReference type="ARBA" id="ARBA00022857"/>
    </source>
</evidence>
<sequence>MSAKSKILVIGGMGYIGKFIVEASAKAGHETSALVRETTVSNPDKLKMVHKFQALGIKLVLGDLYDIESLVNAIKQVDVVISAVGIPQLADQIHIISAIKQAGNVKRFFPAEFGNDADRVHGEAVEPAKSAFESKAKIRRAVEGQGIPYTYVCSNYFAGCVLPIPSQPGDKVVILGDGNPKAIFNKEEDIATYIIRAVEDPRTLNKILYVKPPANIYSFNELVSLWEAKIAKSFERVYIPEDQLLHNIQEASAPLDIILSVGHSVFVKGDQTNFEIEPSFGVEASEIYPDIKYTTVDEYLNQFV</sequence>
<dbReference type="InterPro" id="IPR045312">
    <property type="entry name" value="PCBER-like"/>
</dbReference>
<name>A0A6P3YWL3_ZIZJJ</name>
<reference evidence="6" key="1">
    <citation type="submission" date="2025-08" db="UniProtKB">
        <authorList>
            <consortium name="RefSeq"/>
        </authorList>
    </citation>
    <scope>IDENTIFICATION</scope>
    <source>
        <tissue evidence="6">Seedling</tissue>
    </source>
</reference>
<dbReference type="AlphaFoldDB" id="A0A6P3YWL3"/>
<evidence type="ECO:0000256" key="1">
    <source>
        <dbReference type="ARBA" id="ARBA00005725"/>
    </source>
</evidence>
<dbReference type="PANTHER" id="PTHR43349">
    <property type="entry name" value="PINORESINOL REDUCTASE-RELATED"/>
    <property type="match status" value="1"/>
</dbReference>
<dbReference type="KEGG" id="zju:107404007"/>
<dbReference type="Proteomes" id="UP001652623">
    <property type="component" value="Chromosome 9"/>
</dbReference>
<dbReference type="SUPFAM" id="SSF51735">
    <property type="entry name" value="NAD(P)-binding Rossmann-fold domains"/>
    <property type="match status" value="1"/>
</dbReference>
<dbReference type="RefSeq" id="XP_015866424.3">
    <property type="nucleotide sequence ID" value="XM_016010938.4"/>
</dbReference>
<dbReference type="InterPro" id="IPR036291">
    <property type="entry name" value="NAD(P)-bd_dom_sf"/>
</dbReference>
<dbReference type="InterPro" id="IPR008030">
    <property type="entry name" value="NmrA-like"/>
</dbReference>
<dbReference type="Gene3D" id="3.40.50.720">
    <property type="entry name" value="NAD(P)-binding Rossmann-like Domain"/>
    <property type="match status" value="1"/>
</dbReference>
<dbReference type="GO" id="GO:0009807">
    <property type="term" value="P:lignan biosynthetic process"/>
    <property type="evidence" value="ECO:0007669"/>
    <property type="project" value="UniProtKB-ARBA"/>
</dbReference>
<dbReference type="Pfam" id="PF05368">
    <property type="entry name" value="NmrA"/>
    <property type="match status" value="1"/>
</dbReference>
<protein>
    <submittedName>
        <fullName evidence="6">Phenylcoumaran benzylic ether reductase Pyrc5-like</fullName>
    </submittedName>
</protein>
<dbReference type="InParanoid" id="A0A6P3YWL3"/>
<organism evidence="5 6">
    <name type="scientific">Ziziphus jujuba</name>
    <name type="common">Chinese jujube</name>
    <name type="synonym">Ziziphus sativa</name>
    <dbReference type="NCBI Taxonomy" id="326968"/>
    <lineage>
        <taxon>Eukaryota</taxon>
        <taxon>Viridiplantae</taxon>
        <taxon>Streptophyta</taxon>
        <taxon>Embryophyta</taxon>
        <taxon>Tracheophyta</taxon>
        <taxon>Spermatophyta</taxon>
        <taxon>Magnoliopsida</taxon>
        <taxon>eudicotyledons</taxon>
        <taxon>Gunneridae</taxon>
        <taxon>Pentapetalae</taxon>
        <taxon>rosids</taxon>
        <taxon>fabids</taxon>
        <taxon>Rosales</taxon>
        <taxon>Rhamnaceae</taxon>
        <taxon>Paliureae</taxon>
        <taxon>Ziziphus</taxon>
    </lineage>
</organism>
<proteinExistence type="inferred from homology"/>
<evidence type="ECO:0000256" key="3">
    <source>
        <dbReference type="ARBA" id="ARBA00023002"/>
    </source>
</evidence>
<dbReference type="GeneID" id="107404007"/>
<accession>A0A6P3YWL3</accession>
<evidence type="ECO:0000313" key="6">
    <source>
        <dbReference type="RefSeq" id="XP_015866424.3"/>
    </source>
</evidence>
<keyword evidence="2" id="KW-0521">NADP</keyword>
<evidence type="ECO:0000313" key="5">
    <source>
        <dbReference type="Proteomes" id="UP001652623"/>
    </source>
</evidence>
<evidence type="ECO:0000259" key="4">
    <source>
        <dbReference type="Pfam" id="PF05368"/>
    </source>
</evidence>